<organism evidence="2 3">
    <name type="scientific">Naasia aerilata</name>
    <dbReference type="NCBI Taxonomy" id="1162966"/>
    <lineage>
        <taxon>Bacteria</taxon>
        <taxon>Bacillati</taxon>
        <taxon>Actinomycetota</taxon>
        <taxon>Actinomycetes</taxon>
        <taxon>Micrococcales</taxon>
        <taxon>Microbacteriaceae</taxon>
        <taxon>Naasia</taxon>
    </lineage>
</organism>
<dbReference type="EMBL" id="AP027731">
    <property type="protein sequence ID" value="BDZ44148.1"/>
    <property type="molecule type" value="Genomic_DNA"/>
</dbReference>
<feature type="region of interest" description="Disordered" evidence="1">
    <location>
        <begin position="137"/>
        <end position="237"/>
    </location>
</feature>
<proteinExistence type="predicted"/>
<feature type="compositionally biased region" description="Pro residues" evidence="1">
    <location>
        <begin position="191"/>
        <end position="200"/>
    </location>
</feature>
<dbReference type="PROSITE" id="PS51257">
    <property type="entry name" value="PROKAR_LIPOPROTEIN"/>
    <property type="match status" value="1"/>
</dbReference>
<evidence type="ECO:0000313" key="3">
    <source>
        <dbReference type="Proteomes" id="UP001321498"/>
    </source>
</evidence>
<protein>
    <submittedName>
        <fullName evidence="2">Uncharacterized protein</fullName>
    </submittedName>
</protein>
<dbReference type="Proteomes" id="UP001321498">
    <property type="component" value="Chromosome"/>
</dbReference>
<dbReference type="RefSeq" id="WP_286277635.1">
    <property type="nucleotide sequence ID" value="NZ_AP027731.1"/>
</dbReference>
<evidence type="ECO:0000313" key="2">
    <source>
        <dbReference type="EMBL" id="BDZ44148.1"/>
    </source>
</evidence>
<feature type="compositionally biased region" description="Low complexity" evidence="1">
    <location>
        <begin position="138"/>
        <end position="190"/>
    </location>
</feature>
<evidence type="ECO:0000256" key="1">
    <source>
        <dbReference type="SAM" id="MobiDB-lite"/>
    </source>
</evidence>
<feature type="compositionally biased region" description="Low complexity" evidence="1">
    <location>
        <begin position="219"/>
        <end position="237"/>
    </location>
</feature>
<accession>A0ABN6XJ73</accession>
<keyword evidence="3" id="KW-1185">Reference proteome</keyword>
<gene>
    <name evidence="2" type="ORF">GCM10025866_00570</name>
</gene>
<reference evidence="3" key="1">
    <citation type="journal article" date="2019" name="Int. J. Syst. Evol. Microbiol.">
        <title>The Global Catalogue of Microorganisms (GCM) 10K type strain sequencing project: providing services to taxonomists for standard genome sequencing and annotation.</title>
        <authorList>
            <consortium name="The Broad Institute Genomics Platform"/>
            <consortium name="The Broad Institute Genome Sequencing Center for Infectious Disease"/>
            <person name="Wu L."/>
            <person name="Ma J."/>
        </authorList>
    </citation>
    <scope>NUCLEOTIDE SEQUENCE [LARGE SCALE GENOMIC DNA]</scope>
    <source>
        <strain evidence="3">NBRC 108725</strain>
    </source>
</reference>
<name>A0ABN6XJ73_9MICO</name>
<sequence>MSGAARRVIPIEERAEWESALEGVPHAFAHTWASCAAMALTTGYPTFLYAWSEGNARTVCAIAERGDEGEIDILTPYGFGGFAGDAGFEDDWSAFVRERGYVCGYLGLNPLFAPDGLADRSDFAQHNVVHLLELSRGRTPSAPRSPATAAARSPVLGRTAPASSRTGPRSPSSSSAASARSSGPAARHPSTPSPPPPGGPCWPAMTCSSSASKAPMGHPPQRACSAPPRSAARPCSA</sequence>